<proteinExistence type="predicted"/>
<evidence type="ECO:0000313" key="2">
    <source>
        <dbReference type="Proteomes" id="UP001254257"/>
    </source>
</evidence>
<protein>
    <submittedName>
        <fullName evidence="1">Gene transfer agent family protein</fullName>
    </submittedName>
</protein>
<gene>
    <name evidence="1" type="ORF">RKE40_27800</name>
</gene>
<name>A0ABU3SH44_9HYPH</name>
<comment type="caution">
    <text evidence="1">The sequence shown here is derived from an EMBL/GenBank/DDBJ whole genome shotgun (WGS) entry which is preliminary data.</text>
</comment>
<dbReference type="EMBL" id="JAWDID010000081">
    <property type="protein sequence ID" value="MDU0343707.1"/>
    <property type="molecule type" value="Genomic_DNA"/>
</dbReference>
<dbReference type="RefSeq" id="WP_316021406.1">
    <property type="nucleotide sequence ID" value="NZ_JAWDID010000081.1"/>
</dbReference>
<organism evidence="1 2">
    <name type="scientific">Bosea rubneri</name>
    <dbReference type="NCBI Taxonomy" id="3075434"/>
    <lineage>
        <taxon>Bacteria</taxon>
        <taxon>Pseudomonadati</taxon>
        <taxon>Pseudomonadota</taxon>
        <taxon>Alphaproteobacteria</taxon>
        <taxon>Hyphomicrobiales</taxon>
        <taxon>Boseaceae</taxon>
        <taxon>Bosea</taxon>
    </lineage>
</organism>
<accession>A0ABU3SH44</accession>
<dbReference type="Pfam" id="PF11836">
    <property type="entry name" value="Phage_TAC_11"/>
    <property type="match status" value="1"/>
</dbReference>
<reference evidence="1 2" key="1">
    <citation type="submission" date="2023-09" db="EMBL/GenBank/DDBJ databases">
        <title>Whole genome shotgun sequencing (WGS) of Bosea sp. ZW T0_25, isolated from stored onions (Allium cepa).</title>
        <authorList>
            <person name="Stoll D.A."/>
            <person name="Huch M."/>
        </authorList>
    </citation>
    <scope>NUCLEOTIDE SEQUENCE [LARGE SCALE GENOMIC DNA]</scope>
    <source>
        <strain evidence="1 2">ZW T0_25</strain>
    </source>
</reference>
<dbReference type="Proteomes" id="UP001254257">
    <property type="component" value="Unassembled WGS sequence"/>
</dbReference>
<evidence type="ECO:0000313" key="1">
    <source>
        <dbReference type="EMBL" id="MDU0343707.1"/>
    </source>
</evidence>
<dbReference type="InterPro" id="IPR021791">
    <property type="entry name" value="Phage_TAC_11"/>
</dbReference>
<keyword evidence="2" id="KW-1185">Reference proteome</keyword>
<sequence length="190" mass="20326">MMPDNRSGVVRCEWGGAMRRLRLAIGELEELQEATGVGPFVLMQRLAADDWRVADVRETIRLGLIGGGMGAESADCLIDGMATMDLRLGVPAAIIVLAAALTGSPEEQQFKRARKSSGSDPELPEGRLRFGSFYRAAGAIGVSVTDMRTMTLWQFNEVVDGFVESKSDGKDAGLSPIEEDQLGALLAAPV</sequence>